<feature type="region of interest" description="Disordered" evidence="7">
    <location>
        <begin position="857"/>
        <end position="884"/>
    </location>
</feature>
<evidence type="ECO:0000256" key="7">
    <source>
        <dbReference type="SAM" id="MobiDB-lite"/>
    </source>
</evidence>
<dbReference type="InterPro" id="IPR036322">
    <property type="entry name" value="WD40_repeat_dom_sf"/>
</dbReference>
<evidence type="ECO:0000256" key="4">
    <source>
        <dbReference type="ARBA" id="ARBA00023015"/>
    </source>
</evidence>
<protein>
    <recommendedName>
        <fullName evidence="8">Gem-associated protein 5 TPR domain-containing protein</fullName>
    </recommendedName>
</protein>
<dbReference type="EMBL" id="LN890960">
    <property type="protein sequence ID" value="CUS14381.1"/>
    <property type="molecule type" value="Genomic_DNA"/>
</dbReference>
<evidence type="ECO:0000259" key="8">
    <source>
        <dbReference type="Pfam" id="PF23774"/>
    </source>
</evidence>
<feature type="region of interest" description="Disordered" evidence="7">
    <location>
        <begin position="913"/>
        <end position="1216"/>
    </location>
</feature>
<keyword evidence="5" id="KW-0804">Transcription</keyword>
<reference evidence="9" key="1">
    <citation type="submission" date="2015-10" db="EMBL/GenBank/DDBJ databases">
        <authorList>
            <person name="Regsiter A."/>
            <person name="william w."/>
        </authorList>
    </citation>
    <scope>NUCLEOTIDE SEQUENCE</scope>
    <source>
        <strain evidence="9">Montdore</strain>
    </source>
</reference>
<feature type="region of interest" description="Disordered" evidence="7">
    <location>
        <begin position="1615"/>
        <end position="1689"/>
    </location>
</feature>
<evidence type="ECO:0000256" key="1">
    <source>
        <dbReference type="ARBA" id="ARBA00004123"/>
    </source>
</evidence>
<feature type="region of interest" description="Disordered" evidence="7">
    <location>
        <begin position="1496"/>
        <end position="1596"/>
    </location>
</feature>
<evidence type="ECO:0000313" key="9">
    <source>
        <dbReference type="EMBL" id="CUS14381.1"/>
    </source>
</evidence>
<evidence type="ECO:0000256" key="2">
    <source>
        <dbReference type="ARBA" id="ARBA00022553"/>
    </source>
</evidence>
<feature type="compositionally biased region" description="Basic and acidic residues" evidence="7">
    <location>
        <begin position="1125"/>
        <end position="1134"/>
    </location>
</feature>
<feature type="compositionally biased region" description="Polar residues" evidence="7">
    <location>
        <begin position="932"/>
        <end position="944"/>
    </location>
</feature>
<dbReference type="GO" id="GO:0003723">
    <property type="term" value="F:RNA binding"/>
    <property type="evidence" value="ECO:0007669"/>
    <property type="project" value="UniProtKB-KW"/>
</dbReference>
<dbReference type="Proteomes" id="UP001412239">
    <property type="component" value="Unassembled WGS sequence"/>
</dbReference>
<keyword evidence="2" id="KW-0597">Phosphoprotein</keyword>
<gene>
    <name evidence="9" type="ORF">GSTUAT00001671001</name>
</gene>
<accession>A0A292Q5L9</accession>
<evidence type="ECO:0000256" key="6">
    <source>
        <dbReference type="ARBA" id="ARBA00023242"/>
    </source>
</evidence>
<feature type="compositionally biased region" description="Basic residues" evidence="7">
    <location>
        <begin position="1622"/>
        <end position="1638"/>
    </location>
</feature>
<evidence type="ECO:0000256" key="3">
    <source>
        <dbReference type="ARBA" id="ARBA00022884"/>
    </source>
</evidence>
<sequence>MSIPMNSGLRSHSTSSGKSVVMPSPIPIRGMEGMRTGSGLQPCAATPTFVLFAQGTSILCLLYDSLALERRFEGHVEDITLMVADNTSEDGVGRIVSVDASKQAIVWDSHTGDELARYNAFEEIKVAAWMKNGNLAFGDSMGNVILFDPLTSESISARTIYDPLCSIAPGADCKTFALGYTNGSVLIAALSPSFIILHTLTTTSLQPSPIASLAWHASSSRQKSDMLATQTRDGDLRVWSVPKSLDAEEGVRVVRILKKPDSNRKGDNWMGWSRNGRIVQYSEGETTIWDVRTKKVTWERVGTLDNVCGIAVFGPKGMLFTLGKDDTVQQFTLYPPTLLANVQHIPSVPPPSPPVSIEEKKVIGEEQYEGAFQRPSSSEEDEYLRATMSPLGRIAHELEQLEKMEEEAGLGIINLSSVPPLRPRTGSVGRRSSGGSASRGHQHNVSITSSKDAQRSSGDQSEFSQATAVSTGRKNSFGSSGAPAPSPSRLPHPLRQEIHQSPDEAKTATPSRDIDLFAGLRARLASVTYQSPRIGSPKSNMSEDDHRKEMLFCIFGWKGDIEHLIQDQLYLDGRADLKHVVDSVDARSMGAVILRMWLGDLDQNSLSVLLGADFFVPGDWVFLALSAMDGQKSWNHVVRAFVMRLLQKGELHTAVLCLLALGDKNDAVEVYVSHKKYMEAVLLASLLWKKDWKKQSQLVRKWGDHCAENAEGALAARCFACAGTEAPPTERPAPLPTRTHSRSRSETESIQNFVRGLPISAPTNPRTTLRMTPRDFSLKLITSFKPTSPDHTPLASTTSPVEGGKIASVSRFFGWVGDRNGAKTPISAGGTPIAMSAVSPGADTAPWNARRDPFASMSAKTAIPPSSKLAPVTEMSPDEGTSKQLQQLSIEKLAPPQPGEKEMKISSPIEARNSDGFAESLGPVTLGDYPNRSGNNTPTNSSRVASPVVMLGQIQRTQTPASRRASPPMAPAPMPLPSPGPPTPPLNQTPTSPLPAPPPEAFNNNGGGLAGSSPRKPVGLQIQWPPMDDVIRHARPSVPSTKHRRTGSRTTPSLPPLTEKSASRPQPQTDDIDGLPDVLGTTNHKRLASQRASPPGTIRRRAESPDARGWGSARHRGEGSQNGRGRHESREKVNHQRSPSSPLPMSPQARLYREDIGEDLHEEMFEDERYYTTTNQHDTDRATSRGTRRDASTSRSRMRSRDARRQESNMVRSPSASAIVPLREHLYHDEAAVVDDFEDERYYTAVPRNKSRGRGRSHSRNPTASALRSPSSPLPMSPGAQMYAQMADEAEAEERQTRRNIRRTLREESRNRGVGGLRRSRSERTLRQWSDQLERAGSVARRPSFSGLPSRAMSIRGAGLPATPRAWKNELGGSRPGSRTNSPNPGARGRSPALTGTANPSPRIGTPGSGRTMSPAPLSGGLTITLEAARANSPAPRAYTPGSGRTHSPAPGSGGSNHSRGRSDSRVQPSLGLPTQPGVMKMQNYYYPGIDQPVADYERVSSPRGPIPEVPPLPNPSHIRKPSGSQPTGFKPLIPHLRPQPPPDSPPPLPKDLPVHPALQAHLDISATGGRGEHPTRLRGFDSVQRADMSPIDDSGEGEANIVVGIAGDAFQLGSPSSLHGYNHRSHQSSRSRSHSRHPTPVSTPEMKQLRGHRANPSLGSIGSVGSAGSSSDRATVSSTEALGSLNQF</sequence>
<dbReference type="InterPro" id="IPR015943">
    <property type="entry name" value="WD40/YVTN_repeat-like_dom_sf"/>
</dbReference>
<feature type="compositionally biased region" description="Basic and acidic residues" evidence="7">
    <location>
        <begin position="1177"/>
        <end position="1192"/>
    </location>
</feature>
<dbReference type="Gene3D" id="1.25.40.470">
    <property type="match status" value="1"/>
</dbReference>
<feature type="region of interest" description="Disordered" evidence="7">
    <location>
        <begin position="416"/>
        <end position="494"/>
    </location>
</feature>
<keyword evidence="3" id="KW-0694">RNA-binding</keyword>
<organism evidence="9 10">
    <name type="scientific">Tuber aestivum</name>
    <name type="common">summer truffle</name>
    <dbReference type="NCBI Taxonomy" id="59557"/>
    <lineage>
        <taxon>Eukaryota</taxon>
        <taxon>Fungi</taxon>
        <taxon>Dikarya</taxon>
        <taxon>Ascomycota</taxon>
        <taxon>Pezizomycotina</taxon>
        <taxon>Pezizomycetes</taxon>
        <taxon>Pezizales</taxon>
        <taxon>Tuberaceae</taxon>
        <taxon>Tuber</taxon>
    </lineage>
</organism>
<feature type="compositionally biased region" description="Pro residues" evidence="7">
    <location>
        <begin position="968"/>
        <end position="1000"/>
    </location>
</feature>
<dbReference type="PANTHER" id="PTHR15528:SF11">
    <property type="entry name" value="FI18188P1"/>
    <property type="match status" value="1"/>
</dbReference>
<dbReference type="Pfam" id="PF23774">
    <property type="entry name" value="TPR_GEMI5"/>
    <property type="match status" value="1"/>
</dbReference>
<dbReference type="InterPro" id="IPR001680">
    <property type="entry name" value="WD40_rpt"/>
</dbReference>
<keyword evidence="4" id="KW-0805">Transcription regulation</keyword>
<dbReference type="InterPro" id="IPR056421">
    <property type="entry name" value="TPR_GEMI5"/>
</dbReference>
<feature type="compositionally biased region" description="Polar residues" evidence="7">
    <location>
        <begin position="1673"/>
        <end position="1689"/>
    </location>
</feature>
<name>A0A292Q5L9_9PEZI</name>
<feature type="compositionally biased region" description="Low complexity" evidence="7">
    <location>
        <begin position="423"/>
        <end position="439"/>
    </location>
</feature>
<feature type="region of interest" description="Disordered" evidence="7">
    <location>
        <begin position="1"/>
        <end position="24"/>
    </location>
</feature>
<dbReference type="SMART" id="SM00320">
    <property type="entry name" value="WD40"/>
    <property type="match status" value="4"/>
</dbReference>
<keyword evidence="10" id="KW-1185">Reference proteome</keyword>
<feature type="compositionally biased region" description="Basic and acidic residues" evidence="7">
    <location>
        <begin position="1151"/>
        <end position="1170"/>
    </location>
</feature>
<feature type="compositionally biased region" description="Pro residues" evidence="7">
    <location>
        <begin position="1505"/>
        <end position="1515"/>
    </location>
</feature>
<feature type="domain" description="Gem-associated protein 5 TPR" evidence="8">
    <location>
        <begin position="622"/>
        <end position="723"/>
    </location>
</feature>
<evidence type="ECO:0000256" key="5">
    <source>
        <dbReference type="ARBA" id="ARBA00023163"/>
    </source>
</evidence>
<dbReference type="InterPro" id="IPR034605">
    <property type="entry name" value="PGC-1"/>
</dbReference>
<feature type="region of interest" description="Disordered" evidence="7">
    <location>
        <begin position="1433"/>
        <end position="1478"/>
    </location>
</feature>
<feature type="compositionally biased region" description="Low complexity" evidence="7">
    <location>
        <begin position="1658"/>
        <end position="1672"/>
    </location>
</feature>
<feature type="region of interest" description="Disordered" evidence="7">
    <location>
        <begin position="1245"/>
        <end position="1419"/>
    </location>
</feature>
<proteinExistence type="predicted"/>
<feature type="compositionally biased region" description="Polar residues" evidence="7">
    <location>
        <begin position="1"/>
        <end position="18"/>
    </location>
</feature>
<comment type="subcellular location">
    <subcellularLocation>
        <location evidence="1">Nucleus</location>
    </subcellularLocation>
</comment>
<feature type="region of interest" description="Disordered" evidence="7">
    <location>
        <begin position="726"/>
        <end position="749"/>
    </location>
</feature>
<dbReference type="Gene3D" id="2.130.10.10">
    <property type="entry name" value="YVTN repeat-like/Quinoprotein amine dehydrogenase"/>
    <property type="match status" value="1"/>
</dbReference>
<dbReference type="SUPFAM" id="SSF50978">
    <property type="entry name" value="WD40 repeat-like"/>
    <property type="match status" value="1"/>
</dbReference>
<feature type="compositionally biased region" description="Pro residues" evidence="7">
    <location>
        <begin position="1538"/>
        <end position="1551"/>
    </location>
</feature>
<keyword evidence="6" id="KW-0539">Nucleus</keyword>
<dbReference type="GO" id="GO:0045944">
    <property type="term" value="P:positive regulation of transcription by RNA polymerase II"/>
    <property type="evidence" value="ECO:0007669"/>
    <property type="project" value="TreeGrafter"/>
</dbReference>
<feature type="compositionally biased region" description="Basic residues" evidence="7">
    <location>
        <begin position="1249"/>
        <end position="1259"/>
    </location>
</feature>
<dbReference type="GO" id="GO:0003712">
    <property type="term" value="F:transcription coregulator activity"/>
    <property type="evidence" value="ECO:0007669"/>
    <property type="project" value="InterPro"/>
</dbReference>
<evidence type="ECO:0000313" key="10">
    <source>
        <dbReference type="Proteomes" id="UP001412239"/>
    </source>
</evidence>
<feature type="compositionally biased region" description="Low complexity" evidence="7">
    <location>
        <begin position="1262"/>
        <end position="1271"/>
    </location>
</feature>
<feature type="compositionally biased region" description="Basic and acidic residues" evidence="7">
    <location>
        <begin position="1571"/>
        <end position="1580"/>
    </location>
</feature>
<dbReference type="PANTHER" id="PTHR15528">
    <property type="entry name" value="PEROXISOME PROLIFERATOR ACTIVATED RECEPTOR GAMMA COACTIVATOR 1 PGC-1 -RELATED"/>
    <property type="match status" value="1"/>
</dbReference>
<dbReference type="GO" id="GO:0005634">
    <property type="term" value="C:nucleus"/>
    <property type="evidence" value="ECO:0007669"/>
    <property type="project" value="UniProtKB-SubCell"/>
</dbReference>
<feature type="compositionally biased region" description="Polar residues" evidence="7">
    <location>
        <begin position="443"/>
        <end position="477"/>
    </location>
</feature>